<dbReference type="EMBL" id="JARQZJ010000077">
    <property type="protein sequence ID" value="KAK9882524.1"/>
    <property type="molecule type" value="Genomic_DNA"/>
</dbReference>
<comment type="caution">
    <text evidence="1">The sequence shown here is derived from an EMBL/GenBank/DDBJ whole genome shotgun (WGS) entry which is preliminary data.</text>
</comment>
<name>A0AAW1USL7_9CUCU</name>
<accession>A0AAW1USL7</accession>
<sequence>MREDHVLSLASDWDISKSENDIEDLPSEQKNINGAERQMNTVEYFSVAAIGEVFSLDIAGAQTNNVANDTNDLDVANSK</sequence>
<reference evidence="1 2" key="1">
    <citation type="submission" date="2023-03" db="EMBL/GenBank/DDBJ databases">
        <title>Genome insight into feeding habits of ladybird beetles.</title>
        <authorList>
            <person name="Li H.-S."/>
            <person name="Huang Y.-H."/>
            <person name="Pang H."/>
        </authorList>
    </citation>
    <scope>NUCLEOTIDE SEQUENCE [LARGE SCALE GENOMIC DNA]</scope>
    <source>
        <strain evidence="1">SYSU_2023b</strain>
        <tissue evidence="1">Whole body</tissue>
    </source>
</reference>
<proteinExistence type="predicted"/>
<evidence type="ECO:0000313" key="2">
    <source>
        <dbReference type="Proteomes" id="UP001431783"/>
    </source>
</evidence>
<keyword evidence="2" id="KW-1185">Reference proteome</keyword>
<evidence type="ECO:0000313" key="1">
    <source>
        <dbReference type="EMBL" id="KAK9882524.1"/>
    </source>
</evidence>
<gene>
    <name evidence="1" type="ORF">WA026_021871</name>
</gene>
<dbReference type="Proteomes" id="UP001431783">
    <property type="component" value="Unassembled WGS sequence"/>
</dbReference>
<organism evidence="1 2">
    <name type="scientific">Henosepilachna vigintioctopunctata</name>
    <dbReference type="NCBI Taxonomy" id="420089"/>
    <lineage>
        <taxon>Eukaryota</taxon>
        <taxon>Metazoa</taxon>
        <taxon>Ecdysozoa</taxon>
        <taxon>Arthropoda</taxon>
        <taxon>Hexapoda</taxon>
        <taxon>Insecta</taxon>
        <taxon>Pterygota</taxon>
        <taxon>Neoptera</taxon>
        <taxon>Endopterygota</taxon>
        <taxon>Coleoptera</taxon>
        <taxon>Polyphaga</taxon>
        <taxon>Cucujiformia</taxon>
        <taxon>Coccinelloidea</taxon>
        <taxon>Coccinellidae</taxon>
        <taxon>Epilachninae</taxon>
        <taxon>Epilachnini</taxon>
        <taxon>Henosepilachna</taxon>
    </lineage>
</organism>
<dbReference type="AlphaFoldDB" id="A0AAW1USL7"/>
<protein>
    <submittedName>
        <fullName evidence="1">Uncharacterized protein</fullName>
    </submittedName>
</protein>